<dbReference type="EMBL" id="CP036525">
    <property type="protein sequence ID" value="QDT05102.1"/>
    <property type="molecule type" value="Genomic_DNA"/>
</dbReference>
<proteinExistence type="predicted"/>
<dbReference type="KEGG" id="rlc:K227x_35000"/>
<protein>
    <submittedName>
        <fullName evidence="1">Uncharacterized protein</fullName>
    </submittedName>
</protein>
<dbReference type="RefSeq" id="WP_246145845.1">
    <property type="nucleotide sequence ID" value="NZ_CP036525.1"/>
</dbReference>
<sequence>MNVDRDQIEANLRLHVDRLAGLIGPRTLQKPKTIQATIGYIEGQWADRLQIAR</sequence>
<reference evidence="1 2" key="1">
    <citation type="submission" date="2019-02" db="EMBL/GenBank/DDBJ databases">
        <title>Deep-cultivation of Planctomycetes and their phenomic and genomic characterization uncovers novel biology.</title>
        <authorList>
            <person name="Wiegand S."/>
            <person name="Jogler M."/>
            <person name="Boedeker C."/>
            <person name="Pinto D."/>
            <person name="Vollmers J."/>
            <person name="Rivas-Marin E."/>
            <person name="Kohn T."/>
            <person name="Peeters S.H."/>
            <person name="Heuer A."/>
            <person name="Rast P."/>
            <person name="Oberbeckmann S."/>
            <person name="Bunk B."/>
            <person name="Jeske O."/>
            <person name="Meyerdierks A."/>
            <person name="Storesund J.E."/>
            <person name="Kallscheuer N."/>
            <person name="Luecker S."/>
            <person name="Lage O.M."/>
            <person name="Pohl T."/>
            <person name="Merkel B.J."/>
            <person name="Hornburger P."/>
            <person name="Mueller R.-W."/>
            <person name="Bruemmer F."/>
            <person name="Labrenz M."/>
            <person name="Spormann A.M."/>
            <person name="Op den Camp H."/>
            <person name="Overmann J."/>
            <person name="Amann R."/>
            <person name="Jetten M.S.M."/>
            <person name="Mascher T."/>
            <person name="Medema M.H."/>
            <person name="Devos D.P."/>
            <person name="Kaster A.-K."/>
            <person name="Ovreas L."/>
            <person name="Rohde M."/>
            <person name="Galperin M.Y."/>
            <person name="Jogler C."/>
        </authorList>
    </citation>
    <scope>NUCLEOTIDE SEQUENCE [LARGE SCALE GENOMIC DNA]</scope>
    <source>
        <strain evidence="1 2">K22_7</strain>
    </source>
</reference>
<evidence type="ECO:0000313" key="1">
    <source>
        <dbReference type="EMBL" id="QDT05102.1"/>
    </source>
</evidence>
<name>A0A517ND95_9BACT</name>
<organism evidence="1 2">
    <name type="scientific">Rubripirellula lacrimiformis</name>
    <dbReference type="NCBI Taxonomy" id="1930273"/>
    <lineage>
        <taxon>Bacteria</taxon>
        <taxon>Pseudomonadati</taxon>
        <taxon>Planctomycetota</taxon>
        <taxon>Planctomycetia</taxon>
        <taxon>Pirellulales</taxon>
        <taxon>Pirellulaceae</taxon>
        <taxon>Rubripirellula</taxon>
    </lineage>
</organism>
<dbReference type="Proteomes" id="UP000318538">
    <property type="component" value="Chromosome"/>
</dbReference>
<gene>
    <name evidence="1" type="ORF">K227x_35000</name>
</gene>
<evidence type="ECO:0000313" key="2">
    <source>
        <dbReference type="Proteomes" id="UP000318538"/>
    </source>
</evidence>
<dbReference type="AlphaFoldDB" id="A0A517ND95"/>
<accession>A0A517ND95</accession>
<keyword evidence="2" id="KW-1185">Reference proteome</keyword>